<feature type="domain" description="MAM" evidence="6">
    <location>
        <begin position="142"/>
        <end position="302"/>
    </location>
</feature>
<evidence type="ECO:0000259" key="6">
    <source>
        <dbReference type="PROSITE" id="PS50060"/>
    </source>
</evidence>
<evidence type="ECO:0000256" key="5">
    <source>
        <dbReference type="SAM" id="SignalP"/>
    </source>
</evidence>
<feature type="domain" description="Sushi" evidence="7">
    <location>
        <begin position="82"/>
        <end position="137"/>
    </location>
</feature>
<keyword evidence="4" id="KW-0812">Transmembrane</keyword>
<feature type="compositionally biased region" description="Basic and acidic residues" evidence="3">
    <location>
        <begin position="597"/>
        <end position="606"/>
    </location>
</feature>
<dbReference type="SUPFAM" id="SSF90188">
    <property type="entry name" value="Somatomedin B domain"/>
    <property type="match status" value="1"/>
</dbReference>
<name>A0A8D9FGT1_9HEMI</name>
<evidence type="ECO:0000313" key="9">
    <source>
        <dbReference type="EMBL" id="CAG6789731.1"/>
    </source>
</evidence>
<feature type="compositionally biased region" description="Polar residues" evidence="3">
    <location>
        <begin position="1049"/>
        <end position="1061"/>
    </location>
</feature>
<evidence type="ECO:0000259" key="8">
    <source>
        <dbReference type="PROSITE" id="PS50958"/>
    </source>
</evidence>
<keyword evidence="4" id="KW-1133">Transmembrane helix</keyword>
<feature type="region of interest" description="Disordered" evidence="3">
    <location>
        <begin position="1026"/>
        <end position="1061"/>
    </location>
</feature>
<dbReference type="PROSITE" id="PS50060">
    <property type="entry name" value="MAM_2"/>
    <property type="match status" value="1"/>
</dbReference>
<dbReference type="SMART" id="SM00201">
    <property type="entry name" value="SO"/>
    <property type="match status" value="1"/>
</dbReference>
<evidence type="ECO:0000256" key="4">
    <source>
        <dbReference type="SAM" id="Phobius"/>
    </source>
</evidence>
<dbReference type="SMART" id="SM00032">
    <property type="entry name" value="CCP"/>
    <property type="match status" value="2"/>
</dbReference>
<feature type="transmembrane region" description="Helical" evidence="4">
    <location>
        <begin position="1339"/>
        <end position="1360"/>
    </location>
</feature>
<dbReference type="InterPro" id="IPR001212">
    <property type="entry name" value="Somatomedin_B_dom"/>
</dbReference>
<feature type="compositionally biased region" description="Polar residues" evidence="3">
    <location>
        <begin position="777"/>
        <end position="796"/>
    </location>
</feature>
<feature type="region of interest" description="Disordered" evidence="3">
    <location>
        <begin position="1391"/>
        <end position="1410"/>
    </location>
</feature>
<dbReference type="Pfam" id="PF00629">
    <property type="entry name" value="MAM"/>
    <property type="match status" value="1"/>
</dbReference>
<proteinExistence type="predicted"/>
<reference evidence="9" key="1">
    <citation type="submission" date="2021-05" db="EMBL/GenBank/DDBJ databases">
        <authorList>
            <person name="Alioto T."/>
            <person name="Alioto T."/>
            <person name="Gomez Garrido J."/>
        </authorList>
    </citation>
    <scope>NUCLEOTIDE SEQUENCE</scope>
</reference>
<feature type="chain" id="PRO_5034720341" evidence="5">
    <location>
        <begin position="26"/>
        <end position="1410"/>
    </location>
</feature>
<sequence length="1410" mass="155808">MNIFESRIVLIVFGVLFQLSSLVSSLPKPCPKFDVPYGRTKYKSRGRVIRISCYKGYNLIGERTLLCEKGKWDSDIPVCAKPGCTLPEARIPNGKVMSSYNHQIIRTVCEDGFELQGSPVIFCNGIVWNSTLPMCLGKPGVKACDFEGKDQFCGWYQTRSYLGWQIGHDPLENWVSYWAPDFDHTFGLGSFGHYIHMKARNELTPYPASGQLKSPVYRKPDNPHVCFQFWFHVDGEEAGDLKVFVNKELYWSKTQINRKLWQRGSFHFVVNTTYQIMIEATIPSIAVTVALDDLEVMENCTKVTDYVLGTASSCEGRCGDDGYVDDCSCDYDCQDVDNCCPDFGYFCPSFLNASETTVVTETSPITVQNPDIPITTMLPSEESGTVPTSSATLPDMGQTNSNPNQDQVGETNESNRSSQEGESTPPTGDQAESENDQNNPNQTQPVEAPTGDQPGSDTDQNSQNQAQPVEANPNQNRHTEASENTPNESDMNKNNQNKGQSQKEQSNDTATTGSDMKPNNGSSNKESEANTTDRTSQNTPDTKGDNNVEKTNDIVEHPPDSKNGDTDVTVDESNLSTKVSREDDVGSVTTENVEPTLKGDQDQRNNEMDNQKVIVQNKTADYDGNENKTQGVELTDRHFQIDLVPSNGRVNDTENNVTSLNNDETDFGYNESSYQNVRTKENRIKGSIKKGTVVYDSGEVPINSSDSKIDLSKARENAENSSHVATDLNPAENGVQTRAYNTVVIQNKTLSELKNSTSDIDNINAAENNTTNELKPSGSNKENPMKSNTTALENSGTGESITAIDENDSLPINTRNDTNENLGGNNNQTNRNITKIILYKSSKNENSTGIAANSTQHSDISRVQIHINGQANGQTVVENVKMNELGKYKESTIARLKQINEHIGTVIGKRNNSTDNSIIPLTNKNATALHKLKHFITTIIDSHNNSTLQQNVDKGSTLNSSENNVQPIRSIDGNLSDATNHPSTIDPINSEQLLSAQNPVRGITNSANTSLEEKPDKLKETNAKTTTAQFGQRTNEDNSKTINKDTPKSVHTITSDGQNRNTDIESLDYKIIDPSQNKTYYGPIQIDSSDNGTSEGGDEIVNSSQMNNFGRNRNYYSGHIYELGKVGSSENKTTDQVSNKNYNSVINIKSILDSEQYPSTKNMTSTLSTSDYTPSKTSPMTRRYFNFPLTRNRSLVTTPRPRLYVITRKNGTLKLNGTTSGKGILGVTVSKYPEWRKKYSTSNTTLSTSTSQSTTPKYYINLLKPVNTLCTNQSIGECGNQSNSGDIARSTDQKYKYTTSEVTTSGDKNGHIVLQAASTKNESHDSYIQQSSFLSLANVASFILVLIAILLSMAAAYGLVQKYRRKRGDDTEIEYLTGDELLYFHTPSPHLRSHRNENSISESFDEGRGF</sequence>
<dbReference type="Gene3D" id="2.10.70.10">
    <property type="entry name" value="Complement Module, domain 1"/>
    <property type="match status" value="2"/>
</dbReference>
<dbReference type="PROSITE" id="PS00524">
    <property type="entry name" value="SMB_1"/>
    <property type="match status" value="1"/>
</dbReference>
<evidence type="ECO:0000256" key="2">
    <source>
        <dbReference type="PROSITE-ProRule" id="PRU00302"/>
    </source>
</evidence>
<dbReference type="EMBL" id="HBUF01666603">
    <property type="protein sequence ID" value="CAG6789731.1"/>
    <property type="molecule type" value="Transcribed_RNA"/>
</dbReference>
<feature type="compositionally biased region" description="Polar residues" evidence="3">
    <location>
        <begin position="508"/>
        <end position="541"/>
    </location>
</feature>
<feature type="signal peptide" evidence="5">
    <location>
        <begin position="1"/>
        <end position="25"/>
    </location>
</feature>
<feature type="region of interest" description="Disordered" evidence="3">
    <location>
        <begin position="362"/>
        <end position="606"/>
    </location>
</feature>
<keyword evidence="5" id="KW-0732">Signal</keyword>
<evidence type="ECO:0000259" key="7">
    <source>
        <dbReference type="PROSITE" id="PS50923"/>
    </source>
</evidence>
<dbReference type="CDD" id="cd06263">
    <property type="entry name" value="MAM"/>
    <property type="match status" value="1"/>
</dbReference>
<dbReference type="SUPFAM" id="SSF49899">
    <property type="entry name" value="Concanavalin A-like lectins/glucanases"/>
    <property type="match status" value="1"/>
</dbReference>
<dbReference type="InterPro" id="IPR013320">
    <property type="entry name" value="ConA-like_dom_sf"/>
</dbReference>
<feature type="domain" description="Sushi" evidence="7">
    <location>
        <begin position="28"/>
        <end position="81"/>
    </location>
</feature>
<dbReference type="InterPro" id="IPR000436">
    <property type="entry name" value="Sushi_SCR_CCP_dom"/>
</dbReference>
<feature type="compositionally biased region" description="Low complexity" evidence="3">
    <location>
        <begin position="815"/>
        <end position="829"/>
    </location>
</feature>
<dbReference type="Gene3D" id="4.10.410.20">
    <property type="match status" value="1"/>
</dbReference>
<feature type="region of interest" description="Disordered" evidence="3">
    <location>
        <begin position="809"/>
        <end position="829"/>
    </location>
</feature>
<comment type="caution">
    <text evidence="2">Lacks conserved residue(s) required for the propagation of feature annotation.</text>
</comment>
<dbReference type="SUPFAM" id="SSF57535">
    <property type="entry name" value="Complement control module/SCR domain"/>
    <property type="match status" value="2"/>
</dbReference>
<feature type="region of interest" description="Disordered" evidence="3">
    <location>
        <begin position="766"/>
        <end position="796"/>
    </location>
</feature>
<evidence type="ECO:0000256" key="1">
    <source>
        <dbReference type="ARBA" id="ARBA00023157"/>
    </source>
</evidence>
<dbReference type="PROSITE" id="PS50958">
    <property type="entry name" value="SMB_2"/>
    <property type="match status" value="1"/>
</dbReference>
<keyword evidence="2" id="KW-0768">Sushi</keyword>
<accession>A0A8D9FGT1</accession>
<dbReference type="CDD" id="cd00033">
    <property type="entry name" value="CCP"/>
    <property type="match status" value="2"/>
</dbReference>
<feature type="domain" description="SMB" evidence="8">
    <location>
        <begin position="310"/>
        <end position="357"/>
    </location>
</feature>
<feature type="compositionally biased region" description="Low complexity" evidence="3">
    <location>
        <begin position="492"/>
        <end position="504"/>
    </location>
</feature>
<feature type="compositionally biased region" description="Polar residues" evidence="3">
    <location>
        <begin position="436"/>
        <end position="445"/>
    </location>
</feature>
<protein>
    <submittedName>
        <fullName evidence="9">Uncharacterized protein</fullName>
    </submittedName>
</protein>
<dbReference type="Gene3D" id="2.60.120.200">
    <property type="match status" value="1"/>
</dbReference>
<keyword evidence="1" id="KW-1015">Disulfide bond</keyword>
<keyword evidence="4" id="KW-0472">Membrane</keyword>
<dbReference type="Pfam" id="PF00084">
    <property type="entry name" value="Sushi"/>
    <property type="match status" value="2"/>
</dbReference>
<feature type="compositionally biased region" description="Basic and acidic residues" evidence="3">
    <location>
        <begin position="542"/>
        <end position="565"/>
    </location>
</feature>
<dbReference type="InterPro" id="IPR000998">
    <property type="entry name" value="MAM_dom"/>
</dbReference>
<dbReference type="GO" id="GO:0016020">
    <property type="term" value="C:membrane"/>
    <property type="evidence" value="ECO:0007669"/>
    <property type="project" value="InterPro"/>
</dbReference>
<organism evidence="9">
    <name type="scientific">Cacopsylla melanoneura</name>
    <dbReference type="NCBI Taxonomy" id="428564"/>
    <lineage>
        <taxon>Eukaryota</taxon>
        <taxon>Metazoa</taxon>
        <taxon>Ecdysozoa</taxon>
        <taxon>Arthropoda</taxon>
        <taxon>Hexapoda</taxon>
        <taxon>Insecta</taxon>
        <taxon>Pterygota</taxon>
        <taxon>Neoptera</taxon>
        <taxon>Paraneoptera</taxon>
        <taxon>Hemiptera</taxon>
        <taxon>Sternorrhyncha</taxon>
        <taxon>Psylloidea</taxon>
        <taxon>Psyllidae</taxon>
        <taxon>Psyllinae</taxon>
        <taxon>Cacopsylla</taxon>
    </lineage>
</organism>
<feature type="compositionally biased region" description="Basic and acidic residues" evidence="3">
    <location>
        <begin position="1034"/>
        <end position="1048"/>
    </location>
</feature>
<dbReference type="SMART" id="SM00137">
    <property type="entry name" value="MAM"/>
    <property type="match status" value="1"/>
</dbReference>
<dbReference type="PROSITE" id="PS50923">
    <property type="entry name" value="SUSHI"/>
    <property type="match status" value="2"/>
</dbReference>
<evidence type="ECO:0000256" key="3">
    <source>
        <dbReference type="SAM" id="MobiDB-lite"/>
    </source>
</evidence>
<dbReference type="InterPro" id="IPR035976">
    <property type="entry name" value="Sushi/SCR/CCP_sf"/>
</dbReference>
<feature type="compositionally biased region" description="Polar residues" evidence="3">
    <location>
        <begin position="382"/>
        <end position="427"/>
    </location>
</feature>
<feature type="compositionally biased region" description="Polar residues" evidence="3">
    <location>
        <begin position="648"/>
        <end position="662"/>
    </location>
</feature>
<feature type="region of interest" description="Disordered" evidence="3">
    <location>
        <begin position="645"/>
        <end position="670"/>
    </location>
</feature>
<feature type="compositionally biased region" description="Polar residues" evidence="3">
    <location>
        <begin position="453"/>
        <end position="489"/>
    </location>
</feature>
<dbReference type="InterPro" id="IPR036024">
    <property type="entry name" value="Somatomedin_B-like_dom_sf"/>
</dbReference>